<organism evidence="3 4">
    <name type="scientific">Lentzea tibetensis</name>
    <dbReference type="NCBI Taxonomy" id="2591470"/>
    <lineage>
        <taxon>Bacteria</taxon>
        <taxon>Bacillati</taxon>
        <taxon>Actinomycetota</taxon>
        <taxon>Actinomycetes</taxon>
        <taxon>Pseudonocardiales</taxon>
        <taxon>Pseudonocardiaceae</taxon>
        <taxon>Lentzea</taxon>
    </lineage>
</organism>
<sequence length="102" mass="10866">MAPRGAQPAGLRKRHSPESGEDEIDVPQPRKPTHWPSHPGRWPHAVQVTVLLVLIALLLWAIAVLLGPDQAFIIGAAGTAAKLICMALDARPQVRSDRGGGS</sequence>
<protein>
    <submittedName>
        <fullName evidence="3">Uncharacterized protein</fullName>
    </submittedName>
</protein>
<gene>
    <name evidence="3" type="ORF">FKR81_08835</name>
</gene>
<keyword evidence="2" id="KW-0812">Transmembrane</keyword>
<evidence type="ECO:0000313" key="3">
    <source>
        <dbReference type="EMBL" id="TWP52433.1"/>
    </source>
</evidence>
<evidence type="ECO:0000256" key="2">
    <source>
        <dbReference type="SAM" id="Phobius"/>
    </source>
</evidence>
<feature type="region of interest" description="Disordered" evidence="1">
    <location>
        <begin position="1"/>
        <end position="40"/>
    </location>
</feature>
<dbReference type="Proteomes" id="UP000316639">
    <property type="component" value="Unassembled WGS sequence"/>
</dbReference>
<dbReference type="EMBL" id="VOBR01000005">
    <property type="protein sequence ID" value="TWP52433.1"/>
    <property type="molecule type" value="Genomic_DNA"/>
</dbReference>
<reference evidence="3 4" key="1">
    <citation type="submission" date="2019-07" db="EMBL/GenBank/DDBJ databases">
        <title>Lentzea xizangensis sp. nov., isolated from Qinghai-Tibetan Plateau Soils.</title>
        <authorList>
            <person name="Huang J."/>
        </authorList>
    </citation>
    <scope>NUCLEOTIDE SEQUENCE [LARGE SCALE GENOMIC DNA]</scope>
    <source>
        <strain evidence="3 4">FXJ1.1311</strain>
    </source>
</reference>
<keyword evidence="4" id="KW-1185">Reference proteome</keyword>
<evidence type="ECO:0000313" key="4">
    <source>
        <dbReference type="Proteomes" id="UP000316639"/>
    </source>
</evidence>
<keyword evidence="2" id="KW-1133">Transmembrane helix</keyword>
<keyword evidence="2" id="KW-0472">Membrane</keyword>
<dbReference type="AlphaFoldDB" id="A0A563EXS1"/>
<accession>A0A563EXS1</accession>
<dbReference type="OrthoDB" id="3696822at2"/>
<proteinExistence type="predicted"/>
<evidence type="ECO:0000256" key="1">
    <source>
        <dbReference type="SAM" id="MobiDB-lite"/>
    </source>
</evidence>
<dbReference type="RefSeq" id="WP_146350489.1">
    <property type="nucleotide sequence ID" value="NZ_VOBR01000005.1"/>
</dbReference>
<comment type="caution">
    <text evidence="3">The sequence shown here is derived from an EMBL/GenBank/DDBJ whole genome shotgun (WGS) entry which is preliminary data.</text>
</comment>
<feature type="transmembrane region" description="Helical" evidence="2">
    <location>
        <begin position="45"/>
        <end position="65"/>
    </location>
</feature>
<name>A0A563EXS1_9PSEU</name>